<dbReference type="STRING" id="105984.A0A427XM03"/>
<evidence type="ECO:0000256" key="5">
    <source>
        <dbReference type="ARBA" id="ARBA00022525"/>
    </source>
</evidence>
<dbReference type="InterPro" id="IPR045053">
    <property type="entry name" value="MAN-like"/>
</dbReference>
<organism evidence="10 11">
    <name type="scientific">Apiotrichum porosum</name>
    <dbReference type="NCBI Taxonomy" id="105984"/>
    <lineage>
        <taxon>Eukaryota</taxon>
        <taxon>Fungi</taxon>
        <taxon>Dikarya</taxon>
        <taxon>Basidiomycota</taxon>
        <taxon>Agaricomycotina</taxon>
        <taxon>Tremellomycetes</taxon>
        <taxon>Trichosporonales</taxon>
        <taxon>Trichosporonaceae</taxon>
        <taxon>Apiotrichum</taxon>
    </lineage>
</organism>
<evidence type="ECO:0000256" key="7">
    <source>
        <dbReference type="ARBA" id="ARBA00022801"/>
    </source>
</evidence>
<keyword evidence="5" id="KW-0964">Secreted</keyword>
<evidence type="ECO:0000256" key="1">
    <source>
        <dbReference type="ARBA" id="ARBA00001678"/>
    </source>
</evidence>
<comment type="subcellular location">
    <subcellularLocation>
        <location evidence="2">Secreted</location>
    </subcellularLocation>
</comment>
<keyword evidence="11" id="KW-1185">Reference proteome</keyword>
<keyword evidence="8" id="KW-0326">Glycosidase</keyword>
<protein>
    <recommendedName>
        <fullName evidence="4">mannan endo-1,4-beta-mannosidase</fullName>
        <ecNumber evidence="4">3.2.1.78</ecNumber>
    </recommendedName>
</protein>
<evidence type="ECO:0000256" key="4">
    <source>
        <dbReference type="ARBA" id="ARBA00012706"/>
    </source>
</evidence>
<dbReference type="GO" id="GO:0005576">
    <property type="term" value="C:extracellular region"/>
    <property type="evidence" value="ECO:0007669"/>
    <property type="project" value="UniProtKB-SubCell"/>
</dbReference>
<dbReference type="PANTHER" id="PTHR31451">
    <property type="match status" value="1"/>
</dbReference>
<dbReference type="InterPro" id="IPR017853">
    <property type="entry name" value="GH"/>
</dbReference>
<evidence type="ECO:0000313" key="11">
    <source>
        <dbReference type="Proteomes" id="UP000279236"/>
    </source>
</evidence>
<dbReference type="Pfam" id="PF26410">
    <property type="entry name" value="GH5_mannosidase"/>
    <property type="match status" value="1"/>
</dbReference>
<dbReference type="GO" id="GO:0016985">
    <property type="term" value="F:mannan endo-1,4-beta-mannosidase activity"/>
    <property type="evidence" value="ECO:0007669"/>
    <property type="project" value="UniProtKB-EC"/>
</dbReference>
<dbReference type="Gene3D" id="3.20.20.80">
    <property type="entry name" value="Glycosidases"/>
    <property type="match status" value="1"/>
</dbReference>
<proteinExistence type="inferred from homology"/>
<evidence type="ECO:0000256" key="8">
    <source>
        <dbReference type="ARBA" id="ARBA00023295"/>
    </source>
</evidence>
<evidence type="ECO:0000313" key="10">
    <source>
        <dbReference type="EMBL" id="RSH79896.1"/>
    </source>
</evidence>
<comment type="caution">
    <text evidence="10">The sequence shown here is derived from an EMBL/GenBank/DDBJ whole genome shotgun (WGS) entry which is preliminary data.</text>
</comment>
<keyword evidence="7" id="KW-0378">Hydrolase</keyword>
<dbReference type="PANTHER" id="PTHR31451:SF39">
    <property type="entry name" value="MANNAN ENDO-1,4-BETA-MANNOSIDASE 1"/>
    <property type="match status" value="1"/>
</dbReference>
<name>A0A427XM03_9TREE</name>
<dbReference type="OrthoDB" id="406631at2759"/>
<sequence length="403" mass="45951">MGDSKAALVPLLPVGAGIPSTQATTPPTTPPAGFVTARGTEFWLDGRPYRFAGMNAYWIPQLVHESQYDAAFQRLKDIGVRVLRTWAFSMVEGELPTTNLTYFQYWKDGEQFLNVGANGLARLDTTVKYAAKYGIKLIMVFVNNWEHYGAMDVYTSNLVGKDACHSDFYTNAKVIAAFEAYVHHIVTRYKDSASIFAWELTNEARATATEPLKRLDFTPDDLTRWVADRAAFIKCLDPHHMVAVGDEGFFNWDRPKTKAEYVYSGESGGDFDAYLKLDNIDFGTFHMYPETWGMTPELEWGKQWIQEHIDSMNRHGKPVVFEEFNIDGYDKQTTMFPAWIELAEEQLPGIMPWGLAANDMDISDTTVWLGSYDETNDFWPGKDLVWAMLQQMGKRINEKWPLE</sequence>
<dbReference type="GeneID" id="39594105"/>
<accession>A0A427XM03</accession>
<evidence type="ECO:0000256" key="6">
    <source>
        <dbReference type="ARBA" id="ARBA00022729"/>
    </source>
</evidence>
<evidence type="ECO:0000256" key="2">
    <source>
        <dbReference type="ARBA" id="ARBA00004613"/>
    </source>
</evidence>
<feature type="domain" description="Glycoside hydrolase family 5" evidence="9">
    <location>
        <begin position="33"/>
        <end position="327"/>
    </location>
</feature>
<comment type="catalytic activity">
    <reaction evidence="1">
        <text>Random hydrolysis of (1-&gt;4)-beta-D-mannosidic linkages in mannans, galactomannans and glucomannans.</text>
        <dbReference type="EC" id="3.2.1.78"/>
    </reaction>
</comment>
<keyword evidence="6" id="KW-0732">Signal</keyword>
<reference evidence="10 11" key="1">
    <citation type="submission" date="2018-11" db="EMBL/GenBank/DDBJ databases">
        <title>Genome sequence of Apiotrichum porosum DSM 27194.</title>
        <authorList>
            <person name="Aliyu H."/>
            <person name="Gorte O."/>
            <person name="Ochsenreither K."/>
        </authorList>
    </citation>
    <scope>NUCLEOTIDE SEQUENCE [LARGE SCALE GENOMIC DNA]</scope>
    <source>
        <strain evidence="10 11">DSM 27194</strain>
    </source>
</reference>
<dbReference type="RefSeq" id="XP_028475005.1">
    <property type="nucleotide sequence ID" value="XM_028624837.1"/>
</dbReference>
<dbReference type="EC" id="3.2.1.78" evidence="4"/>
<dbReference type="AlphaFoldDB" id="A0A427XM03"/>
<comment type="similarity">
    <text evidence="3">Belongs to the glycosyl hydrolase 5 (cellulase A) family.</text>
</comment>
<dbReference type="EMBL" id="RSCE01000009">
    <property type="protein sequence ID" value="RSH79896.1"/>
    <property type="molecule type" value="Genomic_DNA"/>
</dbReference>
<dbReference type="InterPro" id="IPR001547">
    <property type="entry name" value="Glyco_hydro_5"/>
</dbReference>
<dbReference type="Proteomes" id="UP000279236">
    <property type="component" value="Unassembled WGS sequence"/>
</dbReference>
<evidence type="ECO:0000256" key="3">
    <source>
        <dbReference type="ARBA" id="ARBA00005641"/>
    </source>
</evidence>
<dbReference type="GO" id="GO:0046355">
    <property type="term" value="P:mannan catabolic process"/>
    <property type="evidence" value="ECO:0007669"/>
    <property type="project" value="UniProtKB-ARBA"/>
</dbReference>
<gene>
    <name evidence="10" type="ORF">EHS24_009562</name>
</gene>
<dbReference type="SUPFAM" id="SSF51445">
    <property type="entry name" value="(Trans)glycosidases"/>
    <property type="match status" value="1"/>
</dbReference>
<evidence type="ECO:0000259" key="9">
    <source>
        <dbReference type="Pfam" id="PF26410"/>
    </source>
</evidence>